<evidence type="ECO:0000313" key="2">
    <source>
        <dbReference type="Proteomes" id="UP000075920"/>
    </source>
</evidence>
<dbReference type="EnsemblMetazoa" id="AMIN014870-RA">
    <property type="protein sequence ID" value="AMIN014870-PA"/>
    <property type="gene ID" value="AMIN014870"/>
</dbReference>
<organism evidence="1 2">
    <name type="scientific">Anopheles minimus</name>
    <dbReference type="NCBI Taxonomy" id="112268"/>
    <lineage>
        <taxon>Eukaryota</taxon>
        <taxon>Metazoa</taxon>
        <taxon>Ecdysozoa</taxon>
        <taxon>Arthropoda</taxon>
        <taxon>Hexapoda</taxon>
        <taxon>Insecta</taxon>
        <taxon>Pterygota</taxon>
        <taxon>Neoptera</taxon>
        <taxon>Endopterygota</taxon>
        <taxon>Diptera</taxon>
        <taxon>Nematocera</taxon>
        <taxon>Culicoidea</taxon>
        <taxon>Culicidae</taxon>
        <taxon>Anophelinae</taxon>
        <taxon>Anopheles</taxon>
    </lineage>
</organism>
<sequence>MLRYAKLQPDGSKKKGEKLISYAHERGAFDRKKGGKRKAFSIFYTSRTFFSFFISLRYMKSLYEVSGGKNLKKNTVKRRISLAMQLFVSVGDIRFER</sequence>
<dbReference type="Proteomes" id="UP000075920">
    <property type="component" value="Unassembled WGS sequence"/>
</dbReference>
<dbReference type="VEuPathDB" id="VectorBase:AMIN014870"/>
<dbReference type="AlphaFoldDB" id="A0A182WQE7"/>
<reference evidence="1" key="2">
    <citation type="submission" date="2020-05" db="UniProtKB">
        <authorList>
            <consortium name="EnsemblMetazoa"/>
        </authorList>
    </citation>
    <scope>IDENTIFICATION</scope>
    <source>
        <strain evidence="1">MINIMUS1</strain>
    </source>
</reference>
<protein>
    <submittedName>
        <fullName evidence="1">Uncharacterized protein</fullName>
    </submittedName>
</protein>
<accession>A0A182WQE7</accession>
<name>A0A182WQE7_9DIPT</name>
<evidence type="ECO:0000313" key="1">
    <source>
        <dbReference type="EnsemblMetazoa" id="AMIN014870-PA"/>
    </source>
</evidence>
<proteinExistence type="predicted"/>
<reference evidence="2" key="1">
    <citation type="submission" date="2013-03" db="EMBL/GenBank/DDBJ databases">
        <title>The Genome Sequence of Anopheles minimus MINIMUS1.</title>
        <authorList>
            <consortium name="The Broad Institute Genomics Platform"/>
            <person name="Neafsey D.E."/>
            <person name="Walton C."/>
            <person name="Walker B."/>
            <person name="Young S.K."/>
            <person name="Zeng Q."/>
            <person name="Gargeya S."/>
            <person name="Fitzgerald M."/>
            <person name="Haas B."/>
            <person name="Abouelleil A."/>
            <person name="Allen A.W."/>
            <person name="Alvarado L."/>
            <person name="Arachchi H.M."/>
            <person name="Berlin A.M."/>
            <person name="Chapman S.B."/>
            <person name="Gainer-Dewar J."/>
            <person name="Goldberg J."/>
            <person name="Griggs A."/>
            <person name="Gujja S."/>
            <person name="Hansen M."/>
            <person name="Howarth C."/>
            <person name="Imamovic A."/>
            <person name="Ireland A."/>
            <person name="Larimer J."/>
            <person name="McCowan C."/>
            <person name="Murphy C."/>
            <person name="Pearson M."/>
            <person name="Poon T.W."/>
            <person name="Priest M."/>
            <person name="Roberts A."/>
            <person name="Saif S."/>
            <person name="Shea T."/>
            <person name="Sisk P."/>
            <person name="Sykes S."/>
            <person name="Wortman J."/>
            <person name="Nusbaum C."/>
            <person name="Birren B."/>
        </authorList>
    </citation>
    <scope>NUCLEOTIDE SEQUENCE [LARGE SCALE GENOMIC DNA]</scope>
    <source>
        <strain evidence="2">MINIMUS1</strain>
    </source>
</reference>
<keyword evidence="2" id="KW-1185">Reference proteome</keyword>